<dbReference type="HAMAP" id="MF_01479">
    <property type="entry name" value="WhiB"/>
    <property type="match status" value="1"/>
</dbReference>
<keyword evidence="11" id="KW-0963">Cytoplasm</keyword>
<comment type="PTM">
    <text evidence="11">The Fe-S cluster can be nitrosylated by nitric oxide (NO).</text>
</comment>
<keyword evidence="5 11" id="KW-0408">Iron</keyword>
<evidence type="ECO:0000256" key="2">
    <source>
        <dbReference type="ARBA" id="ARBA00006597"/>
    </source>
</evidence>
<dbReference type="GO" id="GO:0045892">
    <property type="term" value="P:negative regulation of DNA-templated transcription"/>
    <property type="evidence" value="ECO:0007669"/>
    <property type="project" value="TreeGrafter"/>
</dbReference>
<evidence type="ECO:0000256" key="10">
    <source>
        <dbReference type="ARBA" id="ARBA00023163"/>
    </source>
</evidence>
<feature type="binding site" evidence="11">
    <location>
        <position position="62"/>
    </location>
    <ligand>
        <name>[4Fe-4S] cluster</name>
        <dbReference type="ChEBI" id="CHEBI:49883"/>
    </ligand>
</feature>
<feature type="compositionally biased region" description="Polar residues" evidence="12">
    <location>
        <begin position="1"/>
        <end position="17"/>
    </location>
</feature>
<dbReference type="GO" id="GO:0035731">
    <property type="term" value="F:dinitrosyl-iron complex binding"/>
    <property type="evidence" value="ECO:0007669"/>
    <property type="project" value="UniProtKB-UniRule"/>
</dbReference>
<comment type="cofactor">
    <cofactor evidence="11">
        <name>[4Fe-4S] cluster</name>
        <dbReference type="ChEBI" id="CHEBI:49883"/>
    </cofactor>
    <text evidence="11">Binds 1 [4Fe-4S] cluster per subunit. Following nitrosylation of the [4Fe-4S] cluster binds 1 [4Fe-8(NO)] cluster per subunit.</text>
</comment>
<evidence type="ECO:0000256" key="7">
    <source>
        <dbReference type="ARBA" id="ARBA00023015"/>
    </source>
</evidence>
<dbReference type="GO" id="GO:0047134">
    <property type="term" value="F:protein-disulfide reductase [NAD(P)H] activity"/>
    <property type="evidence" value="ECO:0007669"/>
    <property type="project" value="TreeGrafter"/>
</dbReference>
<keyword evidence="3 11" id="KW-0004">4Fe-4S</keyword>
<reference evidence="14" key="1">
    <citation type="submission" date="2015-03" db="EMBL/GenBank/DDBJ databases">
        <authorList>
            <person name="Urmite Genomes"/>
        </authorList>
    </citation>
    <scope>NUCLEOTIDE SEQUENCE [LARGE SCALE GENOMIC DNA]</scope>
    <source>
        <strain evidence="14">CSUR P1344</strain>
    </source>
</reference>
<dbReference type="OrthoDB" id="4228525at2"/>
<evidence type="ECO:0000256" key="5">
    <source>
        <dbReference type="ARBA" id="ARBA00023004"/>
    </source>
</evidence>
<evidence type="ECO:0000256" key="8">
    <source>
        <dbReference type="ARBA" id="ARBA00023125"/>
    </source>
</evidence>
<evidence type="ECO:0000256" key="6">
    <source>
        <dbReference type="ARBA" id="ARBA00023014"/>
    </source>
</evidence>
<sequence length="118" mass="13059">MLATRTTAQSGANSSIRNHLRSVQDEDRNDWVSKALCRTGDPDGLFVRGAAQRKAAAICRHCPVILECGADALDNRVEWGVWGGMTERQRRALLRRHSEVASWVDFLAAAQGQRRIGS</sequence>
<dbReference type="GO" id="GO:0046872">
    <property type="term" value="F:metal ion binding"/>
    <property type="evidence" value="ECO:0007669"/>
    <property type="project" value="UniProtKB-KW"/>
</dbReference>
<keyword evidence="10 11" id="KW-0804">Transcription</keyword>
<proteinExistence type="inferred from homology"/>
<dbReference type="PANTHER" id="PTHR38839:SF7">
    <property type="entry name" value="TRANSCRIPTIONAL REGULATOR WHIB4"/>
    <property type="match status" value="1"/>
</dbReference>
<feature type="binding site" evidence="11">
    <location>
        <position position="37"/>
    </location>
    <ligand>
        <name>[4Fe-4S] cluster</name>
        <dbReference type="ChEBI" id="CHEBI:49883"/>
    </ligand>
</feature>
<dbReference type="InterPro" id="IPR034768">
    <property type="entry name" value="4FE4S_WBL"/>
</dbReference>
<feature type="binding site" evidence="11">
    <location>
        <position position="59"/>
    </location>
    <ligand>
        <name>[4Fe-4S] cluster</name>
        <dbReference type="ChEBI" id="CHEBI:49883"/>
    </ligand>
</feature>
<evidence type="ECO:0000256" key="4">
    <source>
        <dbReference type="ARBA" id="ARBA00022723"/>
    </source>
</evidence>
<dbReference type="GO" id="GO:0051539">
    <property type="term" value="F:4 iron, 4 sulfur cluster binding"/>
    <property type="evidence" value="ECO:0007669"/>
    <property type="project" value="UniProtKB-UniRule"/>
</dbReference>
<evidence type="ECO:0000256" key="11">
    <source>
        <dbReference type="HAMAP-Rule" id="MF_01479"/>
    </source>
</evidence>
<evidence type="ECO:0000313" key="13">
    <source>
        <dbReference type="EMBL" id="CQD14956.1"/>
    </source>
</evidence>
<organism evidence="13 14">
    <name type="scientific">Mycobacterium europaeum</name>
    <dbReference type="NCBI Taxonomy" id="761804"/>
    <lineage>
        <taxon>Bacteria</taxon>
        <taxon>Bacillati</taxon>
        <taxon>Actinomycetota</taxon>
        <taxon>Actinomycetes</taxon>
        <taxon>Mycobacteriales</taxon>
        <taxon>Mycobacteriaceae</taxon>
        <taxon>Mycobacterium</taxon>
        <taxon>Mycobacterium simiae complex</taxon>
    </lineage>
</organism>
<dbReference type="Proteomes" id="UP000199601">
    <property type="component" value="Unassembled WGS sequence"/>
</dbReference>
<gene>
    <name evidence="13" type="primary">whiB4</name>
    <name evidence="11" type="synonym">whiB</name>
    <name evidence="13" type="ORF">BN000_03088</name>
</gene>
<evidence type="ECO:0000256" key="3">
    <source>
        <dbReference type="ARBA" id="ARBA00022485"/>
    </source>
</evidence>
<evidence type="ECO:0000256" key="1">
    <source>
        <dbReference type="ARBA" id="ARBA00004496"/>
    </source>
</evidence>
<dbReference type="GO" id="GO:0003677">
    <property type="term" value="F:DNA binding"/>
    <property type="evidence" value="ECO:0007669"/>
    <property type="project" value="UniProtKB-UniRule"/>
</dbReference>
<dbReference type="EMBL" id="CTEC01000002">
    <property type="protein sequence ID" value="CQD14956.1"/>
    <property type="molecule type" value="Genomic_DNA"/>
</dbReference>
<comment type="PTM">
    <text evidence="11">Upon Fe-S cluster removal intramolecular disulfide bonds are formed.</text>
</comment>
<comment type="similarity">
    <text evidence="2 11">Belongs to the WhiB family.</text>
</comment>
<feature type="binding site" evidence="11">
    <location>
        <position position="68"/>
    </location>
    <ligand>
        <name>[4Fe-4S] cluster</name>
        <dbReference type="ChEBI" id="CHEBI:49883"/>
    </ligand>
</feature>
<feature type="region of interest" description="Disordered" evidence="12">
    <location>
        <begin position="1"/>
        <end position="21"/>
    </location>
</feature>
<dbReference type="PANTHER" id="PTHR38839">
    <property type="entry name" value="TRANSCRIPTIONAL REGULATOR WHID-RELATED"/>
    <property type="match status" value="1"/>
</dbReference>
<evidence type="ECO:0000256" key="9">
    <source>
        <dbReference type="ARBA" id="ARBA00023157"/>
    </source>
</evidence>
<name>A0A0U1DH51_9MYCO</name>
<dbReference type="AlphaFoldDB" id="A0A0U1DH51"/>
<dbReference type="STRING" id="761804.BN000_03088"/>
<keyword evidence="9 11" id="KW-1015">Disulfide bond</keyword>
<keyword evidence="6 11" id="KW-0411">Iron-sulfur</keyword>
<protein>
    <recommendedName>
        <fullName evidence="11">Transcriptional regulator WhiB</fullName>
    </recommendedName>
</protein>
<comment type="subcellular location">
    <subcellularLocation>
        <location evidence="1 11">Cytoplasm</location>
    </subcellularLocation>
</comment>
<accession>A0A0U1DH51</accession>
<keyword evidence="14" id="KW-1185">Reference proteome</keyword>
<dbReference type="InterPro" id="IPR003482">
    <property type="entry name" value="Whib"/>
</dbReference>
<comment type="function">
    <text evidence="11">Acts as a transcriptional regulator. Probably redox-responsive. The apo- but not holo-form probably binds DNA.</text>
</comment>
<keyword evidence="8 11" id="KW-0238">DNA-binding</keyword>
<dbReference type="PROSITE" id="PS51674">
    <property type="entry name" value="4FE4S_WBL"/>
    <property type="match status" value="1"/>
</dbReference>
<dbReference type="GO" id="GO:0005737">
    <property type="term" value="C:cytoplasm"/>
    <property type="evidence" value="ECO:0007669"/>
    <property type="project" value="UniProtKB-SubCell"/>
</dbReference>
<dbReference type="Pfam" id="PF02467">
    <property type="entry name" value="Whib"/>
    <property type="match status" value="1"/>
</dbReference>
<evidence type="ECO:0000313" key="14">
    <source>
        <dbReference type="Proteomes" id="UP000199601"/>
    </source>
</evidence>
<dbReference type="RefSeq" id="WP_085238560.1">
    <property type="nucleotide sequence ID" value="NZ_CP157315.1"/>
</dbReference>
<keyword evidence="7 11" id="KW-0805">Transcription regulation</keyword>
<evidence type="ECO:0000256" key="12">
    <source>
        <dbReference type="SAM" id="MobiDB-lite"/>
    </source>
</evidence>
<keyword evidence="4 11" id="KW-0479">Metal-binding</keyword>
<dbReference type="GO" id="GO:0045454">
    <property type="term" value="P:cell redox homeostasis"/>
    <property type="evidence" value="ECO:0007669"/>
    <property type="project" value="TreeGrafter"/>
</dbReference>